<keyword evidence="7" id="KW-0812">Transmembrane</keyword>
<organism evidence="9 10">
    <name type="scientific">Lipingzhangella halophila</name>
    <dbReference type="NCBI Taxonomy" id="1783352"/>
    <lineage>
        <taxon>Bacteria</taxon>
        <taxon>Bacillati</taxon>
        <taxon>Actinomycetota</taxon>
        <taxon>Actinomycetes</taxon>
        <taxon>Streptosporangiales</taxon>
        <taxon>Nocardiopsidaceae</taxon>
        <taxon>Lipingzhangella</taxon>
    </lineage>
</organism>
<keyword evidence="5" id="KW-0722">Serine protease inhibitor</keyword>
<evidence type="ECO:0000256" key="6">
    <source>
        <dbReference type="ARBA" id="ARBA00023157"/>
    </source>
</evidence>
<keyword evidence="7" id="KW-1133">Transmembrane helix</keyword>
<dbReference type="InterPro" id="IPR020054">
    <property type="entry name" value="Prot_inh_SSI_I16_CS"/>
</dbReference>
<feature type="domain" description="Subtilisin inhibitor" evidence="8">
    <location>
        <begin position="78"/>
        <end position="144"/>
    </location>
</feature>
<keyword evidence="6" id="KW-1015">Disulfide bond</keyword>
<dbReference type="SUPFAM" id="SSF55399">
    <property type="entry name" value="Subtilisin inhibitor"/>
    <property type="match status" value="1"/>
</dbReference>
<accession>A0A7W7W3T2</accession>
<evidence type="ECO:0000259" key="8">
    <source>
        <dbReference type="Pfam" id="PF00720"/>
    </source>
</evidence>
<evidence type="ECO:0000256" key="7">
    <source>
        <dbReference type="SAM" id="Phobius"/>
    </source>
</evidence>
<evidence type="ECO:0000256" key="4">
    <source>
        <dbReference type="ARBA" id="ARBA00022690"/>
    </source>
</evidence>
<gene>
    <name evidence="9" type="ORF">F4561_004192</name>
</gene>
<dbReference type="GO" id="GO:0005576">
    <property type="term" value="C:extracellular region"/>
    <property type="evidence" value="ECO:0007669"/>
    <property type="project" value="UniProtKB-SubCell"/>
</dbReference>
<evidence type="ECO:0000256" key="1">
    <source>
        <dbReference type="ARBA" id="ARBA00004613"/>
    </source>
</evidence>
<keyword evidence="3" id="KW-0964">Secreted</keyword>
<protein>
    <recommendedName>
        <fullName evidence="8">Subtilisin inhibitor domain-containing protein</fullName>
    </recommendedName>
</protein>
<feature type="transmembrane region" description="Helical" evidence="7">
    <location>
        <begin position="12"/>
        <end position="33"/>
    </location>
</feature>
<comment type="subcellular location">
    <subcellularLocation>
        <location evidence="1">Secreted</location>
    </subcellularLocation>
</comment>
<keyword evidence="4" id="KW-0646">Protease inhibitor</keyword>
<dbReference type="Gene3D" id="3.30.350.10">
    <property type="entry name" value="Subtilisin inhibitor-like"/>
    <property type="match status" value="1"/>
</dbReference>
<evidence type="ECO:0000256" key="5">
    <source>
        <dbReference type="ARBA" id="ARBA00022900"/>
    </source>
</evidence>
<dbReference type="Proteomes" id="UP000523007">
    <property type="component" value="Unassembled WGS sequence"/>
</dbReference>
<evidence type="ECO:0000256" key="2">
    <source>
        <dbReference type="ARBA" id="ARBA00010472"/>
    </source>
</evidence>
<dbReference type="PROSITE" id="PS00999">
    <property type="entry name" value="SSI"/>
    <property type="match status" value="1"/>
</dbReference>
<keyword evidence="10" id="KW-1185">Reference proteome</keyword>
<dbReference type="InterPro" id="IPR036819">
    <property type="entry name" value="Subtilisin_inhibitor-like_sf"/>
</dbReference>
<dbReference type="InterPro" id="IPR023549">
    <property type="entry name" value="Subtilisin_inhibitor"/>
</dbReference>
<proteinExistence type="inferred from homology"/>
<evidence type="ECO:0000256" key="3">
    <source>
        <dbReference type="ARBA" id="ARBA00022525"/>
    </source>
</evidence>
<comment type="caution">
    <text evidence="9">The sequence shown here is derived from an EMBL/GenBank/DDBJ whole genome shotgun (WGS) entry which is preliminary data.</text>
</comment>
<sequence>MALRASRDSDRGASFVSYAALVMLVSVVAAAVLGTADIPTATATLYHNAVCAVGGDDEDCEGAALPPEYEEEEEQVELVITVSSNAGAPSERWTLTCSPAGGSHPDPEAACAALQAADHTMPEPVSDGELCTRQLGSSTATVSGSIGDTEINEEFDQRGGCEIARWEELGSVLSP</sequence>
<evidence type="ECO:0000313" key="10">
    <source>
        <dbReference type="Proteomes" id="UP000523007"/>
    </source>
</evidence>
<reference evidence="9 10" key="1">
    <citation type="submission" date="2020-08" db="EMBL/GenBank/DDBJ databases">
        <title>Sequencing the genomes of 1000 actinobacteria strains.</title>
        <authorList>
            <person name="Klenk H.-P."/>
        </authorList>
    </citation>
    <scope>NUCLEOTIDE SEQUENCE [LARGE SCALE GENOMIC DNA]</scope>
    <source>
        <strain evidence="9 10">DSM 102030</strain>
    </source>
</reference>
<dbReference type="EMBL" id="JACHJT010000001">
    <property type="protein sequence ID" value="MBB4933372.1"/>
    <property type="molecule type" value="Genomic_DNA"/>
</dbReference>
<dbReference type="Pfam" id="PF00720">
    <property type="entry name" value="SSI"/>
    <property type="match status" value="1"/>
</dbReference>
<dbReference type="RefSeq" id="WP_184580992.1">
    <property type="nucleotide sequence ID" value="NZ_JACHJT010000001.1"/>
</dbReference>
<dbReference type="AlphaFoldDB" id="A0A7W7W3T2"/>
<comment type="similarity">
    <text evidence="2">Belongs to the protease inhibitor I16 (SSI) family.</text>
</comment>
<dbReference type="GO" id="GO:0004867">
    <property type="term" value="F:serine-type endopeptidase inhibitor activity"/>
    <property type="evidence" value="ECO:0007669"/>
    <property type="project" value="UniProtKB-KW"/>
</dbReference>
<keyword evidence="7" id="KW-0472">Membrane</keyword>
<evidence type="ECO:0000313" key="9">
    <source>
        <dbReference type="EMBL" id="MBB4933372.1"/>
    </source>
</evidence>
<name>A0A7W7W3T2_9ACTN</name>